<dbReference type="EMBL" id="UARK01000011">
    <property type="protein sequence ID" value="SPW28602.1"/>
    <property type="molecule type" value="Genomic_DNA"/>
</dbReference>
<dbReference type="Proteomes" id="UP000249886">
    <property type="component" value="Unassembled WGS sequence"/>
</dbReference>
<dbReference type="AlphaFoldDB" id="A0A448TIN6"/>
<evidence type="ECO:0000313" key="3">
    <source>
        <dbReference type="EMBL" id="SPW28602.1"/>
    </source>
</evidence>
<evidence type="ECO:0000256" key="1">
    <source>
        <dbReference type="SAM" id="MobiDB-lite"/>
    </source>
</evidence>
<feature type="transmembrane region" description="Helical" evidence="2">
    <location>
        <begin position="110"/>
        <end position="130"/>
    </location>
</feature>
<dbReference type="GeneID" id="84573596"/>
<feature type="transmembrane region" description="Helical" evidence="2">
    <location>
        <begin position="150"/>
        <end position="174"/>
    </location>
</feature>
<feature type="compositionally biased region" description="Gly residues" evidence="1">
    <location>
        <begin position="1"/>
        <end position="10"/>
    </location>
</feature>
<keyword evidence="2" id="KW-0472">Membrane</keyword>
<reference evidence="3 4" key="1">
    <citation type="submission" date="2018-06" db="EMBL/GenBank/DDBJ databases">
        <authorList>
            <consortium name="Pathogen Informatics"/>
            <person name="Doyle S."/>
        </authorList>
    </citation>
    <scope>NUCLEOTIDE SEQUENCE [LARGE SCALE GENOMIC DNA]</scope>
    <source>
        <strain evidence="3 4">NCTC10254</strain>
    </source>
</reference>
<sequence>MSASTGGGAGDPFSNSAPSQAHDPFSQVEPVKTGDTTVRKGQFDPFGTTNPSTPADTFGDTAAPVAHRTPVSGPWYYVIPAFVAAMIAAVLAILAFAVGGSATDTMFHNYAICGWVMAGIVGFLLIGMHMRADNRRQAENFYIENPMQYVLMRATIIIGSLAVVGTAFEIALWLSKTVG</sequence>
<keyword evidence="2" id="KW-1133">Transmembrane helix</keyword>
<feature type="region of interest" description="Disordered" evidence="1">
    <location>
        <begin position="1"/>
        <end position="56"/>
    </location>
</feature>
<evidence type="ECO:0000313" key="4">
    <source>
        <dbReference type="Proteomes" id="UP000249886"/>
    </source>
</evidence>
<gene>
    <name evidence="3" type="ORF">NCTC10254_01548</name>
</gene>
<protein>
    <submittedName>
        <fullName evidence="3">Hypothetical membrane protein</fullName>
    </submittedName>
</protein>
<proteinExistence type="predicted"/>
<feature type="transmembrane region" description="Helical" evidence="2">
    <location>
        <begin position="75"/>
        <end position="98"/>
    </location>
</feature>
<comment type="caution">
    <text evidence="3">The sequence shown here is derived from an EMBL/GenBank/DDBJ whole genome shotgun (WGS) entry which is preliminary data.</text>
</comment>
<keyword evidence="2" id="KW-0812">Transmembrane</keyword>
<organism evidence="3 4">
    <name type="scientific">Corynebacterium matruchotii</name>
    <dbReference type="NCBI Taxonomy" id="43768"/>
    <lineage>
        <taxon>Bacteria</taxon>
        <taxon>Bacillati</taxon>
        <taxon>Actinomycetota</taxon>
        <taxon>Actinomycetes</taxon>
        <taxon>Mycobacteriales</taxon>
        <taxon>Corynebacteriaceae</taxon>
        <taxon>Corynebacterium</taxon>
    </lineage>
</organism>
<accession>A0A448TIN6</accession>
<evidence type="ECO:0000256" key="2">
    <source>
        <dbReference type="SAM" id="Phobius"/>
    </source>
</evidence>
<dbReference type="RefSeq" id="WP_005522814.1">
    <property type="nucleotide sequence ID" value="NZ_CAJPQJ010000011.1"/>
</dbReference>
<name>A0A448TIN6_9CORY</name>